<dbReference type="InterPro" id="IPR033399">
    <property type="entry name" value="TP_0789-like"/>
</dbReference>
<gene>
    <name evidence="3" type="ORF">BIP78_0398</name>
</gene>
<protein>
    <recommendedName>
        <fullName evidence="2">Uncharacterized protein TP-0789 domain-containing protein</fullName>
    </recommendedName>
</protein>
<reference evidence="4" key="1">
    <citation type="submission" date="2018-12" db="EMBL/GenBank/DDBJ databases">
        <title>Complete genome sequence of an uncultured bacterium of the candidate phylum Bipolaricaulota.</title>
        <authorList>
            <person name="Kadnikov V.V."/>
            <person name="Mardanov A.V."/>
            <person name="Beletsky A.V."/>
            <person name="Frank Y.A."/>
            <person name="Karnachuk O.V."/>
            <person name="Ravin N.V."/>
        </authorList>
    </citation>
    <scope>NUCLEOTIDE SEQUENCE [LARGE SCALE GENOMIC DNA]</scope>
</reference>
<dbReference type="Pfam" id="PF17131">
    <property type="entry name" value="LolA_like"/>
    <property type="match status" value="1"/>
</dbReference>
<feature type="signal peptide" evidence="1">
    <location>
        <begin position="1"/>
        <end position="25"/>
    </location>
</feature>
<proteinExistence type="predicted"/>
<evidence type="ECO:0000313" key="3">
    <source>
        <dbReference type="EMBL" id="QAA76164.1"/>
    </source>
</evidence>
<evidence type="ECO:0000256" key="1">
    <source>
        <dbReference type="SAM" id="SignalP"/>
    </source>
</evidence>
<sequence>MRSSRVGMVWGLALAVGLGSAGAWAAPRSAQEVLEAARVMWRGDTFHASVALEVTRGGETTVYRLELWAEGEARALVRVLAPENDAGSGYLLLGDDLWYYAPALGRPIPLPAIALQEGLFGSGLDLDDVLRGTGAEDYDVALSPDQPEDGYRLVLVPHSGAATVYGRLELALRSDLALREIWYFDQRGRVVKTARVSDFLELPGRVLPRTITIEEASGDRTAVVYERLVIDVPLDPALFTVETLVGR</sequence>
<evidence type="ECO:0000313" key="4">
    <source>
        <dbReference type="Proteomes" id="UP000287233"/>
    </source>
</evidence>
<accession>A0A410FT51</accession>
<dbReference type="CDD" id="cd16329">
    <property type="entry name" value="LolA_like"/>
    <property type="match status" value="1"/>
</dbReference>
<dbReference type="Gene3D" id="2.50.20.10">
    <property type="entry name" value="Lipoprotein localisation LolA/LolB/LppX"/>
    <property type="match status" value="1"/>
</dbReference>
<name>A0A410FT51_BIPS1</name>
<dbReference type="EMBL" id="CP034928">
    <property type="protein sequence ID" value="QAA76164.1"/>
    <property type="molecule type" value="Genomic_DNA"/>
</dbReference>
<keyword evidence="1" id="KW-0732">Signal</keyword>
<organism evidence="3 4">
    <name type="scientific">Bipolaricaulis sibiricus</name>
    <dbReference type="NCBI Taxonomy" id="2501609"/>
    <lineage>
        <taxon>Bacteria</taxon>
        <taxon>Candidatus Bipolaricaulota</taxon>
        <taxon>Candidatus Bipolaricaulia</taxon>
        <taxon>Candidatus Bipolaricaulales</taxon>
        <taxon>Candidatus Bipolaricaulaceae</taxon>
        <taxon>Candidatus Bipolaricaulis</taxon>
    </lineage>
</organism>
<dbReference type="KEGG" id="bih:BIP78_0398"/>
<feature type="chain" id="PRO_5019049550" description="Uncharacterized protein TP-0789 domain-containing protein" evidence="1">
    <location>
        <begin position="26"/>
        <end position="247"/>
    </location>
</feature>
<feature type="domain" description="Uncharacterized protein TP-0789" evidence="2">
    <location>
        <begin position="72"/>
        <end position="244"/>
    </location>
</feature>
<dbReference type="AlphaFoldDB" id="A0A410FT51"/>
<dbReference type="Proteomes" id="UP000287233">
    <property type="component" value="Chromosome"/>
</dbReference>
<evidence type="ECO:0000259" key="2">
    <source>
        <dbReference type="Pfam" id="PF17131"/>
    </source>
</evidence>